<proteinExistence type="inferred from homology"/>
<dbReference type="Ensembl" id="ENSLLET00000020832.1">
    <property type="protein sequence ID" value="ENSLLEP00000020044.1"/>
    <property type="gene ID" value="ENSLLEG00000012602.1"/>
</dbReference>
<dbReference type="Proteomes" id="UP000694569">
    <property type="component" value="Unplaced"/>
</dbReference>
<dbReference type="Pfam" id="PF13516">
    <property type="entry name" value="LRR_6"/>
    <property type="match status" value="1"/>
</dbReference>
<sequence>MEGRGRQRGDPSAGPKGHRNPWQGSSQCLMSPNMEDADGHHDTSAAPRGCTVLMTKNISRYETDIGPLPPNLKDKLLKLLCAQGHITDSNISQVLHPSVRKLNLRDCEVSDRALLLISQCKQLKEINLNSSKGQERTSITSEGVRAVALSCSCLLEVSLKRCCNVTDVGILALALNCPRLQVLSLSGCSAITDESLRALGQSCPFLHSVDFAATRVTDSGVLALVSGRCSAALKEIHMDRCVNLTDEAVEAILTCCPHIYILLFHGCPLITDRSREALEQLVGPNKLKQVTWTVY</sequence>
<evidence type="ECO:0000313" key="7">
    <source>
        <dbReference type="Proteomes" id="UP000694569"/>
    </source>
</evidence>
<dbReference type="SUPFAM" id="SSF52047">
    <property type="entry name" value="RNI-like"/>
    <property type="match status" value="1"/>
</dbReference>
<evidence type="ECO:0000256" key="2">
    <source>
        <dbReference type="ARBA" id="ARBA00038581"/>
    </source>
</evidence>
<feature type="region of interest" description="Disordered" evidence="4">
    <location>
        <begin position="1"/>
        <end position="47"/>
    </location>
</feature>
<reference evidence="6" key="1">
    <citation type="submission" date="2025-08" db="UniProtKB">
        <authorList>
            <consortium name="Ensembl"/>
        </authorList>
    </citation>
    <scope>IDENTIFICATION</scope>
</reference>
<dbReference type="Gene3D" id="3.80.10.10">
    <property type="entry name" value="Ribonuclease Inhibitor"/>
    <property type="match status" value="1"/>
</dbReference>
<feature type="domain" description="F-box/LRR-repeat protein 15-like leucin rich repeat" evidence="5">
    <location>
        <begin position="164"/>
        <end position="281"/>
    </location>
</feature>
<gene>
    <name evidence="6" type="primary">AMN1</name>
</gene>
<dbReference type="Pfam" id="PF25372">
    <property type="entry name" value="DUF7885"/>
    <property type="match status" value="1"/>
</dbReference>
<dbReference type="OrthoDB" id="10257471at2759"/>
<evidence type="ECO:0000256" key="4">
    <source>
        <dbReference type="SAM" id="MobiDB-lite"/>
    </source>
</evidence>
<dbReference type="GO" id="GO:0019005">
    <property type="term" value="C:SCF ubiquitin ligase complex"/>
    <property type="evidence" value="ECO:0007669"/>
    <property type="project" value="TreeGrafter"/>
</dbReference>
<dbReference type="InterPro" id="IPR006553">
    <property type="entry name" value="Leu-rich_rpt_Cys-con_subtyp"/>
</dbReference>
<evidence type="ECO:0000256" key="1">
    <source>
        <dbReference type="ARBA" id="ARBA00038257"/>
    </source>
</evidence>
<dbReference type="GeneTree" id="ENSGT00730000111305"/>
<comment type="similarity">
    <text evidence="1">Belongs to the AMN1 family.</text>
</comment>
<dbReference type="AlphaFoldDB" id="A0A8C5MYD2"/>
<name>A0A8C5MYD2_9ANUR</name>
<dbReference type="InterPro" id="IPR001611">
    <property type="entry name" value="Leu-rich_rpt"/>
</dbReference>
<evidence type="ECO:0000256" key="3">
    <source>
        <dbReference type="ARBA" id="ARBA00039628"/>
    </source>
</evidence>
<accession>A0A8C5MYD2</accession>
<evidence type="ECO:0000259" key="5">
    <source>
        <dbReference type="Pfam" id="PF25372"/>
    </source>
</evidence>
<reference evidence="6" key="2">
    <citation type="submission" date="2025-09" db="UniProtKB">
        <authorList>
            <consortium name="Ensembl"/>
        </authorList>
    </citation>
    <scope>IDENTIFICATION</scope>
</reference>
<keyword evidence="7" id="KW-1185">Reference proteome</keyword>
<dbReference type="FunFam" id="3.80.10.10:FF:000178">
    <property type="entry name" value="protein AMN1 homolog isoform X1"/>
    <property type="match status" value="1"/>
</dbReference>
<dbReference type="InterPro" id="IPR032675">
    <property type="entry name" value="LRR_dom_sf"/>
</dbReference>
<comment type="subunit">
    <text evidence="2">Interacts with TASOR.</text>
</comment>
<organism evidence="6 7">
    <name type="scientific">Leptobrachium leishanense</name>
    <name type="common">Leishan spiny toad</name>
    <dbReference type="NCBI Taxonomy" id="445787"/>
    <lineage>
        <taxon>Eukaryota</taxon>
        <taxon>Metazoa</taxon>
        <taxon>Chordata</taxon>
        <taxon>Craniata</taxon>
        <taxon>Vertebrata</taxon>
        <taxon>Euteleostomi</taxon>
        <taxon>Amphibia</taxon>
        <taxon>Batrachia</taxon>
        <taxon>Anura</taxon>
        <taxon>Pelobatoidea</taxon>
        <taxon>Megophryidae</taxon>
        <taxon>Leptobrachium</taxon>
    </lineage>
</organism>
<evidence type="ECO:0000313" key="6">
    <source>
        <dbReference type="Ensembl" id="ENSLLEP00000020044.1"/>
    </source>
</evidence>
<protein>
    <recommendedName>
        <fullName evidence="3">Protein AMN1 homolog</fullName>
    </recommendedName>
</protein>
<dbReference type="SMART" id="SM00367">
    <property type="entry name" value="LRR_CC"/>
    <property type="match status" value="6"/>
</dbReference>
<dbReference type="GO" id="GO:0031146">
    <property type="term" value="P:SCF-dependent proteasomal ubiquitin-dependent protein catabolic process"/>
    <property type="evidence" value="ECO:0007669"/>
    <property type="project" value="TreeGrafter"/>
</dbReference>
<dbReference type="PANTHER" id="PTHR13318:SF254">
    <property type="entry name" value="PROTEIN AMN1 HOMOLOG"/>
    <property type="match status" value="1"/>
</dbReference>
<dbReference type="InterPro" id="IPR057207">
    <property type="entry name" value="FBXL15_LRR"/>
</dbReference>
<dbReference type="PANTHER" id="PTHR13318">
    <property type="entry name" value="PARTNER OF PAIRED, ISOFORM B-RELATED"/>
    <property type="match status" value="1"/>
</dbReference>